<sequence length="126" mass="14433">MAVVSELAMRQTQALCLQQERREKEFELDVCQRRLEMGLAPSDTIEQEWLRQTRAQQKLQMTEEEAWSQLPNGVYTTADLRPNSYIPAEGSLPLPKPYGALAPFKPSEPGTSMRHIRKPQPKPLEI</sequence>
<evidence type="ECO:0000313" key="2">
    <source>
        <dbReference type="Proteomes" id="UP000830395"/>
    </source>
</evidence>
<reference evidence="1" key="1">
    <citation type="submission" date="2020-02" db="EMBL/GenBank/DDBJ databases">
        <title>Genome sequencing of the panga catfish, Pangasius djambal.</title>
        <authorList>
            <person name="Wen M."/>
            <person name="Zahm M."/>
            <person name="Roques C."/>
            <person name="Cabau C."/>
            <person name="Klopp C."/>
            <person name="Donnadieu C."/>
            <person name="Jouanno E."/>
            <person name="Avarre J.-C."/>
            <person name="Campet M."/>
            <person name="Ha T."/>
            <person name="Dugue R."/>
            <person name="Lampietro C."/>
            <person name="Louis A."/>
            <person name="Herpin A."/>
            <person name="Echchiki A."/>
            <person name="Berthelot C."/>
            <person name="Parey E."/>
            <person name="Roest-Crollius H."/>
            <person name="Braasch I."/>
            <person name="Postlethwait J.H."/>
            <person name="Bobe J."/>
            <person name="Montfort J."/>
            <person name="Bouchez O."/>
            <person name="Begum T."/>
            <person name="Schartl M."/>
            <person name="Gustiano R."/>
            <person name="Guiguen Y."/>
        </authorList>
    </citation>
    <scope>NUCLEOTIDE SEQUENCE</scope>
    <source>
        <strain evidence="1">Pdj_M5554</strain>
    </source>
</reference>
<accession>A0ACC5YKT1</accession>
<evidence type="ECO:0000313" key="1">
    <source>
        <dbReference type="EMBL" id="MCJ8736274.1"/>
    </source>
</evidence>
<dbReference type="Proteomes" id="UP000830395">
    <property type="component" value="Chromosome 9"/>
</dbReference>
<gene>
    <name evidence="1" type="ORF">PDJAM_G00257100</name>
</gene>
<dbReference type="EMBL" id="CM040983">
    <property type="protein sequence ID" value="MCJ8736274.1"/>
    <property type="molecule type" value="Genomic_DNA"/>
</dbReference>
<protein>
    <submittedName>
        <fullName evidence="1">Uncharacterized protein</fullName>
    </submittedName>
</protein>
<comment type="caution">
    <text evidence="1">The sequence shown here is derived from an EMBL/GenBank/DDBJ whole genome shotgun (WGS) entry which is preliminary data.</text>
</comment>
<proteinExistence type="predicted"/>
<keyword evidence="2" id="KW-1185">Reference proteome</keyword>
<organism evidence="1 2">
    <name type="scientific">Pangasius djambal</name>
    <dbReference type="NCBI Taxonomy" id="1691987"/>
    <lineage>
        <taxon>Eukaryota</taxon>
        <taxon>Metazoa</taxon>
        <taxon>Chordata</taxon>
        <taxon>Craniata</taxon>
        <taxon>Vertebrata</taxon>
        <taxon>Euteleostomi</taxon>
        <taxon>Actinopterygii</taxon>
        <taxon>Neopterygii</taxon>
        <taxon>Teleostei</taxon>
        <taxon>Ostariophysi</taxon>
        <taxon>Siluriformes</taxon>
        <taxon>Pangasiidae</taxon>
        <taxon>Pangasius</taxon>
    </lineage>
</organism>
<name>A0ACC5YKT1_9TELE</name>